<protein>
    <submittedName>
        <fullName evidence="2">PIG-L deacetylase family protein</fullName>
        <ecNumber evidence="2">3.5.1.-</ecNumber>
    </submittedName>
</protein>
<gene>
    <name evidence="2" type="ORF">ACFOSV_13055</name>
</gene>
<dbReference type="SUPFAM" id="SSF102588">
    <property type="entry name" value="LmbE-like"/>
    <property type="match status" value="1"/>
</dbReference>
<dbReference type="PANTHER" id="PTHR12993">
    <property type="entry name" value="N-ACETYLGLUCOSAMINYL-PHOSPHATIDYLINOSITOL DE-N-ACETYLASE-RELATED"/>
    <property type="match status" value="1"/>
</dbReference>
<organism evidence="2 3">
    <name type="scientific">Algoriphagus namhaensis</name>
    <dbReference type="NCBI Taxonomy" id="915353"/>
    <lineage>
        <taxon>Bacteria</taxon>
        <taxon>Pseudomonadati</taxon>
        <taxon>Bacteroidota</taxon>
        <taxon>Cytophagia</taxon>
        <taxon>Cytophagales</taxon>
        <taxon>Cyclobacteriaceae</taxon>
        <taxon>Algoriphagus</taxon>
    </lineage>
</organism>
<accession>A0ABV8AWC6</accession>
<proteinExistence type="predicted"/>
<keyword evidence="2" id="KW-0378">Hydrolase</keyword>
<evidence type="ECO:0000313" key="2">
    <source>
        <dbReference type="EMBL" id="MFC3881114.1"/>
    </source>
</evidence>
<dbReference type="GO" id="GO:0016787">
    <property type="term" value="F:hydrolase activity"/>
    <property type="evidence" value="ECO:0007669"/>
    <property type="project" value="UniProtKB-KW"/>
</dbReference>
<comment type="caution">
    <text evidence="2">The sequence shown here is derived from an EMBL/GenBank/DDBJ whole genome shotgun (WGS) entry which is preliminary data.</text>
</comment>
<dbReference type="EMBL" id="JBHRZS010000007">
    <property type="protein sequence ID" value="MFC3881114.1"/>
    <property type="molecule type" value="Genomic_DNA"/>
</dbReference>
<dbReference type="InterPro" id="IPR024078">
    <property type="entry name" value="LmbE-like_dom_sf"/>
</dbReference>
<evidence type="ECO:0000313" key="3">
    <source>
        <dbReference type="Proteomes" id="UP001595805"/>
    </source>
</evidence>
<keyword evidence="3" id="KW-1185">Reference proteome</keyword>
<sequence length="285" mass="32458">MKRLSLVILAIIGVTLIFGPFVLIWVGRSKLHNSDINKKDELIPEMPKRRVLAFFPHPDDEITVAGTLLKLKASGHEIYLVVLTKGEAGNSPENYSKERLAQIRVGELEESARCLKVDELHLLDYSDGGLKALGLDSLKAVAQMWIDRIQPDVLISYDSKVGLYGHDDHRLTGLAMESLFLEKNGQIDFTPNQLFQVTLSPKQIEVALQLSEGFQKNYPKDRERGLPKADFSVDVQSVFSTKLQAMKSHYSQRMVFKDLMPYHDQIPAVIYSRIFDREYFHEVKK</sequence>
<reference evidence="3" key="1">
    <citation type="journal article" date="2019" name="Int. J. Syst. Evol. Microbiol.">
        <title>The Global Catalogue of Microorganisms (GCM) 10K type strain sequencing project: providing services to taxonomists for standard genome sequencing and annotation.</title>
        <authorList>
            <consortium name="The Broad Institute Genomics Platform"/>
            <consortium name="The Broad Institute Genome Sequencing Center for Infectious Disease"/>
            <person name="Wu L."/>
            <person name="Ma J."/>
        </authorList>
    </citation>
    <scope>NUCLEOTIDE SEQUENCE [LARGE SCALE GENOMIC DNA]</scope>
    <source>
        <strain evidence="3">CCUG 60523</strain>
    </source>
</reference>
<feature type="transmembrane region" description="Helical" evidence="1">
    <location>
        <begin position="6"/>
        <end position="26"/>
    </location>
</feature>
<keyword evidence="1" id="KW-0812">Transmembrane</keyword>
<dbReference type="Pfam" id="PF02585">
    <property type="entry name" value="PIG-L"/>
    <property type="match status" value="1"/>
</dbReference>
<dbReference type="Gene3D" id="3.40.50.10320">
    <property type="entry name" value="LmbE-like"/>
    <property type="match status" value="1"/>
</dbReference>
<dbReference type="InterPro" id="IPR003737">
    <property type="entry name" value="GlcNAc_PI_deacetylase-related"/>
</dbReference>
<dbReference type="EC" id="3.5.1.-" evidence="2"/>
<dbReference type="PANTHER" id="PTHR12993:SF11">
    <property type="entry name" value="N-ACETYLGLUCOSAMINYL-PHOSPHATIDYLINOSITOL DE-N-ACETYLASE"/>
    <property type="match status" value="1"/>
</dbReference>
<name>A0ABV8AWC6_9BACT</name>
<keyword evidence="1" id="KW-0472">Membrane</keyword>
<dbReference type="RefSeq" id="WP_377906454.1">
    <property type="nucleotide sequence ID" value="NZ_JBHRZS010000007.1"/>
</dbReference>
<dbReference type="Proteomes" id="UP001595805">
    <property type="component" value="Unassembled WGS sequence"/>
</dbReference>
<evidence type="ECO:0000256" key="1">
    <source>
        <dbReference type="SAM" id="Phobius"/>
    </source>
</evidence>
<keyword evidence="1" id="KW-1133">Transmembrane helix</keyword>